<proteinExistence type="predicted"/>
<name>A0A830AYZ6_9LAMI</name>
<sequence>MTPHHNTPCDSGKIGAPDQLKVPEAFKYPERYTSPTDQMMTPVTRGIIARSRKGSKLLPPSVANQPPKIQALQIQESGLFQVDKC</sequence>
<reference evidence="2" key="1">
    <citation type="submission" date="2020-07" db="EMBL/GenBank/DDBJ databases">
        <title>Ethylene signaling mediates host invasion by parasitic plants.</title>
        <authorList>
            <person name="Yoshida S."/>
        </authorList>
    </citation>
    <scope>NUCLEOTIDE SEQUENCE</scope>
    <source>
        <strain evidence="2">Okayama</strain>
    </source>
</reference>
<dbReference type="PANTHER" id="PTHR36747">
    <property type="entry name" value="HYDROXYPROLINE-RICH GLYCOPROTEIN FAMILY PROTEIN"/>
    <property type="match status" value="1"/>
</dbReference>
<feature type="region of interest" description="Disordered" evidence="1">
    <location>
        <begin position="1"/>
        <end position="20"/>
    </location>
</feature>
<dbReference type="Proteomes" id="UP000653305">
    <property type="component" value="Unassembled WGS sequence"/>
</dbReference>
<dbReference type="EMBL" id="BMAC01000012">
    <property type="protein sequence ID" value="GFP79757.1"/>
    <property type="molecule type" value="Genomic_DNA"/>
</dbReference>
<dbReference type="OrthoDB" id="1903715at2759"/>
<comment type="caution">
    <text evidence="2">The sequence shown here is derived from an EMBL/GenBank/DDBJ whole genome shotgun (WGS) entry which is preliminary data.</text>
</comment>
<keyword evidence="3" id="KW-1185">Reference proteome</keyword>
<evidence type="ECO:0000313" key="2">
    <source>
        <dbReference type="EMBL" id="GFP79757.1"/>
    </source>
</evidence>
<organism evidence="2 3">
    <name type="scientific">Phtheirospermum japonicum</name>
    <dbReference type="NCBI Taxonomy" id="374723"/>
    <lineage>
        <taxon>Eukaryota</taxon>
        <taxon>Viridiplantae</taxon>
        <taxon>Streptophyta</taxon>
        <taxon>Embryophyta</taxon>
        <taxon>Tracheophyta</taxon>
        <taxon>Spermatophyta</taxon>
        <taxon>Magnoliopsida</taxon>
        <taxon>eudicotyledons</taxon>
        <taxon>Gunneridae</taxon>
        <taxon>Pentapetalae</taxon>
        <taxon>asterids</taxon>
        <taxon>lamiids</taxon>
        <taxon>Lamiales</taxon>
        <taxon>Orobanchaceae</taxon>
        <taxon>Orobanchaceae incertae sedis</taxon>
        <taxon>Phtheirospermum</taxon>
    </lineage>
</organism>
<accession>A0A830AYZ6</accession>
<evidence type="ECO:0000313" key="3">
    <source>
        <dbReference type="Proteomes" id="UP000653305"/>
    </source>
</evidence>
<dbReference type="PANTHER" id="PTHR36747:SF1">
    <property type="entry name" value="HYDROXYPROLINE-RICH GLYCOPROTEIN FAMILY PROTEIN"/>
    <property type="match status" value="1"/>
</dbReference>
<dbReference type="AlphaFoldDB" id="A0A830AYZ6"/>
<protein>
    <submittedName>
        <fullName evidence="2">Uncharacterized protein</fullName>
    </submittedName>
</protein>
<evidence type="ECO:0000256" key="1">
    <source>
        <dbReference type="SAM" id="MobiDB-lite"/>
    </source>
</evidence>
<gene>
    <name evidence="2" type="ORF">PHJA_000119200</name>
</gene>